<dbReference type="GO" id="GO:0004853">
    <property type="term" value="F:uroporphyrinogen decarboxylase activity"/>
    <property type="evidence" value="ECO:0007669"/>
    <property type="project" value="UniProtKB-EC"/>
</dbReference>
<dbReference type="EC" id="4.1.1.37" evidence="2"/>
<gene>
    <name evidence="2" type="ORF">B2A_08810</name>
</gene>
<dbReference type="EMBL" id="AUZZ01006353">
    <property type="protein sequence ID" value="EQD46656.1"/>
    <property type="molecule type" value="Genomic_DNA"/>
</dbReference>
<evidence type="ECO:0000259" key="1">
    <source>
        <dbReference type="Pfam" id="PF01208"/>
    </source>
</evidence>
<accession>T0ZET6</accession>
<dbReference type="InterPro" id="IPR000257">
    <property type="entry name" value="Uroporphyrinogen_deCOase"/>
</dbReference>
<dbReference type="AlphaFoldDB" id="T0ZET6"/>
<dbReference type="SUPFAM" id="SSF51726">
    <property type="entry name" value="UROD/MetE-like"/>
    <property type="match status" value="1"/>
</dbReference>
<reference evidence="2" key="1">
    <citation type="submission" date="2013-08" db="EMBL/GenBank/DDBJ databases">
        <authorList>
            <person name="Mendez C."/>
            <person name="Richter M."/>
            <person name="Ferrer M."/>
            <person name="Sanchez J."/>
        </authorList>
    </citation>
    <scope>NUCLEOTIDE SEQUENCE</scope>
</reference>
<sequence length="73" mass="8293">MDEVFRSAKGLQGNLDPLYTTVNAEVAVSETQKILDDARNIDRYVFNLGHGVLPETSVECLKQIVRTVHEYER</sequence>
<dbReference type="Gene3D" id="3.20.20.210">
    <property type="match status" value="1"/>
</dbReference>
<dbReference type="Pfam" id="PF01208">
    <property type="entry name" value="URO-D"/>
    <property type="match status" value="1"/>
</dbReference>
<protein>
    <submittedName>
        <fullName evidence="2">Uroporphyrinogen decarboxylase (URO-D) domain protein</fullName>
        <ecNumber evidence="2">4.1.1.37</ecNumber>
    </submittedName>
</protein>
<feature type="domain" description="Uroporphyrinogen decarboxylase (URO-D)" evidence="1">
    <location>
        <begin position="7"/>
        <end position="71"/>
    </location>
</feature>
<dbReference type="InterPro" id="IPR038071">
    <property type="entry name" value="UROD/MetE-like_sf"/>
</dbReference>
<proteinExistence type="predicted"/>
<dbReference type="GO" id="GO:0006779">
    <property type="term" value="P:porphyrin-containing compound biosynthetic process"/>
    <property type="evidence" value="ECO:0007669"/>
    <property type="project" value="InterPro"/>
</dbReference>
<keyword evidence="2" id="KW-0456">Lyase</keyword>
<organism evidence="2">
    <name type="scientific">mine drainage metagenome</name>
    <dbReference type="NCBI Taxonomy" id="410659"/>
    <lineage>
        <taxon>unclassified sequences</taxon>
        <taxon>metagenomes</taxon>
        <taxon>ecological metagenomes</taxon>
    </lineage>
</organism>
<evidence type="ECO:0000313" key="2">
    <source>
        <dbReference type="EMBL" id="EQD46656.1"/>
    </source>
</evidence>
<reference evidence="2" key="2">
    <citation type="journal article" date="2014" name="ISME J.">
        <title>Microbial stratification in low pH oxic and suboxic macroscopic growths along an acid mine drainage.</title>
        <authorList>
            <person name="Mendez-Garcia C."/>
            <person name="Mesa V."/>
            <person name="Sprenger R.R."/>
            <person name="Richter M."/>
            <person name="Diez M.S."/>
            <person name="Solano J."/>
            <person name="Bargiela R."/>
            <person name="Golyshina O.V."/>
            <person name="Manteca A."/>
            <person name="Ramos J.L."/>
            <person name="Gallego J.R."/>
            <person name="Llorente I."/>
            <person name="Martins Dos Santos V.A."/>
            <person name="Jensen O.N."/>
            <person name="Pelaez A.I."/>
            <person name="Sanchez J."/>
            <person name="Ferrer M."/>
        </authorList>
    </citation>
    <scope>NUCLEOTIDE SEQUENCE</scope>
</reference>
<name>T0ZET6_9ZZZZ</name>
<comment type="caution">
    <text evidence="2">The sequence shown here is derived from an EMBL/GenBank/DDBJ whole genome shotgun (WGS) entry which is preliminary data.</text>
</comment>